<organism evidence="2 3">
    <name type="scientific">Pleurodeles waltl</name>
    <name type="common">Iberian ribbed newt</name>
    <dbReference type="NCBI Taxonomy" id="8319"/>
    <lineage>
        <taxon>Eukaryota</taxon>
        <taxon>Metazoa</taxon>
        <taxon>Chordata</taxon>
        <taxon>Craniata</taxon>
        <taxon>Vertebrata</taxon>
        <taxon>Euteleostomi</taxon>
        <taxon>Amphibia</taxon>
        <taxon>Batrachia</taxon>
        <taxon>Caudata</taxon>
        <taxon>Salamandroidea</taxon>
        <taxon>Salamandridae</taxon>
        <taxon>Pleurodelinae</taxon>
        <taxon>Pleurodeles</taxon>
    </lineage>
</organism>
<evidence type="ECO:0000256" key="1">
    <source>
        <dbReference type="SAM" id="MobiDB-lite"/>
    </source>
</evidence>
<gene>
    <name evidence="2" type="ORF">NDU88_003607</name>
</gene>
<name>A0AAV7VDS9_PLEWA</name>
<comment type="caution">
    <text evidence="2">The sequence shown here is derived from an EMBL/GenBank/DDBJ whole genome shotgun (WGS) entry which is preliminary data.</text>
</comment>
<protein>
    <submittedName>
        <fullName evidence="2">Uncharacterized protein</fullName>
    </submittedName>
</protein>
<dbReference type="AlphaFoldDB" id="A0AAV7VDS9"/>
<keyword evidence="3" id="KW-1185">Reference proteome</keyword>
<reference evidence="2" key="1">
    <citation type="journal article" date="2022" name="bioRxiv">
        <title>Sequencing and chromosome-scale assembly of the giantPleurodeles waltlgenome.</title>
        <authorList>
            <person name="Brown T."/>
            <person name="Elewa A."/>
            <person name="Iarovenko S."/>
            <person name="Subramanian E."/>
            <person name="Araus A.J."/>
            <person name="Petzold A."/>
            <person name="Susuki M."/>
            <person name="Suzuki K.-i.T."/>
            <person name="Hayashi T."/>
            <person name="Toyoda A."/>
            <person name="Oliveira C."/>
            <person name="Osipova E."/>
            <person name="Leigh N.D."/>
            <person name="Simon A."/>
            <person name="Yun M.H."/>
        </authorList>
    </citation>
    <scope>NUCLEOTIDE SEQUENCE</scope>
    <source>
        <strain evidence="2">20211129_DDA</strain>
        <tissue evidence="2">Liver</tissue>
    </source>
</reference>
<feature type="region of interest" description="Disordered" evidence="1">
    <location>
        <begin position="62"/>
        <end position="86"/>
    </location>
</feature>
<dbReference type="EMBL" id="JANPWB010000003">
    <property type="protein sequence ID" value="KAJ1199774.1"/>
    <property type="molecule type" value="Genomic_DNA"/>
</dbReference>
<proteinExistence type="predicted"/>
<evidence type="ECO:0000313" key="2">
    <source>
        <dbReference type="EMBL" id="KAJ1199774.1"/>
    </source>
</evidence>
<dbReference type="Proteomes" id="UP001066276">
    <property type="component" value="Chromosome 2_1"/>
</dbReference>
<accession>A0AAV7VDS9</accession>
<sequence>MRVRWRPRATIQARSLNPAIIEKRSENIQHKQAVWGRVSPPPKKKLPLTSSRLAQHKMAAATEQEISYSRGPRPIEERKGLSHFCH</sequence>
<evidence type="ECO:0000313" key="3">
    <source>
        <dbReference type="Proteomes" id="UP001066276"/>
    </source>
</evidence>